<reference evidence="4" key="2">
    <citation type="submission" date="2023-06" db="EMBL/GenBank/DDBJ databases">
        <authorList>
            <person name="Kobayashi Y."/>
            <person name="Kayamori A."/>
            <person name="Aoki K."/>
            <person name="Shiwa Y."/>
            <person name="Fujita N."/>
            <person name="Sugita T."/>
            <person name="Iwasaki W."/>
            <person name="Tanaka N."/>
            <person name="Takashima M."/>
        </authorList>
    </citation>
    <scope>NUCLEOTIDE SEQUENCE</scope>
    <source>
        <strain evidence="4">HIS016</strain>
    </source>
</reference>
<proteinExistence type="predicted"/>
<evidence type="ECO:0000313" key="5">
    <source>
        <dbReference type="Proteomes" id="UP001222932"/>
    </source>
</evidence>
<evidence type="ECO:0000256" key="1">
    <source>
        <dbReference type="SAM" id="MobiDB-lite"/>
    </source>
</evidence>
<comment type="caution">
    <text evidence="4">The sequence shown here is derived from an EMBL/GenBank/DDBJ whole genome shotgun (WGS) entry which is preliminary data.</text>
</comment>
<keyword evidence="2" id="KW-0732">Signal</keyword>
<dbReference type="SUPFAM" id="SSF47090">
    <property type="entry name" value="PGBD-like"/>
    <property type="match status" value="2"/>
</dbReference>
<sequence>MRLSSMCLFVALLASTVSALPQAAGARALSDREVRAPSSPDSADVMRDLAERAGNSLTKRGVGALNSGSYAGPNAGTTRIKGLQFLLHANGQYVAIDGLWGGETAGAVRNVQRARGLAIDGDPGPATLGSLAFQLSRGSLGNAVKAAQALLKAGLVIDGDFGGATYNAVVALQRARGLGQDGIVGRLTWSALFTNGPMGVAAPASNPKPATKPPITASDRDRCPAGQRASRKSVPAASGSYCHYDVFTDLPPNADRVLNDICKKHTACYGGCSFSKPDCDQILYDDIQPLCSQIRIVLDDIAKNRLDTEQRVAGAFPKRFQPVPPRLPPICDGRWGEQVSETNFHQWNKNYCVCT</sequence>
<protein>
    <recommendedName>
        <fullName evidence="3">Peptidoglycan binding-like domain-containing protein</fullName>
    </recommendedName>
</protein>
<dbReference type="EMBL" id="BTCM01000005">
    <property type="protein sequence ID" value="GMK58546.1"/>
    <property type="molecule type" value="Genomic_DNA"/>
</dbReference>
<organism evidence="4 5">
    <name type="scientific">Cutaneotrichosporon spelunceum</name>
    <dbReference type="NCBI Taxonomy" id="1672016"/>
    <lineage>
        <taxon>Eukaryota</taxon>
        <taxon>Fungi</taxon>
        <taxon>Dikarya</taxon>
        <taxon>Basidiomycota</taxon>
        <taxon>Agaricomycotina</taxon>
        <taxon>Tremellomycetes</taxon>
        <taxon>Trichosporonales</taxon>
        <taxon>Trichosporonaceae</taxon>
        <taxon>Cutaneotrichosporon</taxon>
    </lineage>
</organism>
<accession>A0AAD3TXV8</accession>
<feature type="chain" id="PRO_5041930355" description="Peptidoglycan binding-like domain-containing protein" evidence="2">
    <location>
        <begin position="20"/>
        <end position="355"/>
    </location>
</feature>
<dbReference type="AlphaFoldDB" id="A0AAD3TXV8"/>
<feature type="domain" description="Peptidoglycan binding-like" evidence="3">
    <location>
        <begin position="141"/>
        <end position="192"/>
    </location>
</feature>
<keyword evidence="5" id="KW-1185">Reference proteome</keyword>
<evidence type="ECO:0000313" key="4">
    <source>
        <dbReference type="EMBL" id="GMK58546.1"/>
    </source>
</evidence>
<gene>
    <name evidence="4" type="primary">pdcA</name>
    <name evidence="4" type="ORF">CspeluHIS016_0505780</name>
</gene>
<evidence type="ECO:0000256" key="2">
    <source>
        <dbReference type="SAM" id="SignalP"/>
    </source>
</evidence>
<feature type="region of interest" description="Disordered" evidence="1">
    <location>
        <begin position="200"/>
        <end position="232"/>
    </location>
</feature>
<dbReference type="InterPro" id="IPR002477">
    <property type="entry name" value="Peptidoglycan-bd-like"/>
</dbReference>
<feature type="signal peptide" evidence="2">
    <location>
        <begin position="1"/>
        <end position="19"/>
    </location>
</feature>
<feature type="domain" description="Peptidoglycan binding-like" evidence="3">
    <location>
        <begin position="81"/>
        <end position="130"/>
    </location>
</feature>
<dbReference type="InterPro" id="IPR036365">
    <property type="entry name" value="PGBD-like_sf"/>
</dbReference>
<dbReference type="Proteomes" id="UP001222932">
    <property type="component" value="Unassembled WGS sequence"/>
</dbReference>
<dbReference type="Gene3D" id="1.10.101.10">
    <property type="entry name" value="PGBD-like superfamily/PGBD"/>
    <property type="match status" value="2"/>
</dbReference>
<evidence type="ECO:0000259" key="3">
    <source>
        <dbReference type="Pfam" id="PF01471"/>
    </source>
</evidence>
<dbReference type="InterPro" id="IPR036366">
    <property type="entry name" value="PGBDSf"/>
</dbReference>
<name>A0AAD3TXV8_9TREE</name>
<reference evidence="4" key="1">
    <citation type="journal article" date="2023" name="BMC Genomics">
        <title>Chromosome-level genome assemblies of Cutaneotrichosporon spp. (Trichosporonales, Basidiomycota) reveal imbalanced evolution between nucleotide sequences and chromosome synteny.</title>
        <authorList>
            <person name="Kobayashi Y."/>
            <person name="Kayamori A."/>
            <person name="Aoki K."/>
            <person name="Shiwa Y."/>
            <person name="Matsutani M."/>
            <person name="Fujita N."/>
            <person name="Sugita T."/>
            <person name="Iwasaki W."/>
            <person name="Tanaka N."/>
            <person name="Takashima M."/>
        </authorList>
    </citation>
    <scope>NUCLEOTIDE SEQUENCE</scope>
    <source>
        <strain evidence="4">HIS016</strain>
    </source>
</reference>
<dbReference type="Pfam" id="PF01471">
    <property type="entry name" value="PG_binding_1"/>
    <property type="match status" value="2"/>
</dbReference>